<evidence type="ECO:0000313" key="4">
    <source>
        <dbReference type="EMBL" id="NOU74952.1"/>
    </source>
</evidence>
<feature type="compositionally biased region" description="Gly residues" evidence="1">
    <location>
        <begin position="448"/>
        <end position="462"/>
    </location>
</feature>
<keyword evidence="5" id="KW-1185">Reference proteome</keyword>
<dbReference type="InterPro" id="IPR051465">
    <property type="entry name" value="Cell_Envelope_Struct_Comp"/>
</dbReference>
<dbReference type="PANTHER" id="PTHR43308">
    <property type="entry name" value="OUTER MEMBRANE PROTEIN ALPHA-RELATED"/>
    <property type="match status" value="1"/>
</dbReference>
<reference evidence="4 5" key="1">
    <citation type="submission" date="2019-10" db="EMBL/GenBank/DDBJ databases">
        <title>Description of Paenibacillus terrestris sp. nov.</title>
        <authorList>
            <person name="Carlier A."/>
            <person name="Qi S."/>
        </authorList>
    </citation>
    <scope>NUCLEOTIDE SEQUENCE [LARGE SCALE GENOMIC DNA]</scope>
    <source>
        <strain evidence="4 5">LMG 31458</strain>
    </source>
</reference>
<dbReference type="InterPro" id="IPR001119">
    <property type="entry name" value="SLH_dom"/>
</dbReference>
<sequence>MNQSKNKMMKKMLPVLVGSSMVISMLGTAAAAAPSDVSGHWAAKQLNEWQGKSWIQGYEDGKVKPNNTVTRAEFMAFINRAFGLTAAADVTFKDVNKSGWEYAEISKAVKAGYISGYEDGTIRSGNEISRQEAASIIAKLLNLTASDAEKALGKFADSQKIALWSKHAIAALSEKAIINGYDDGSYRPAASITRAEAVVTIDRALAAKATVYDKAGTFGPESGTQTIEGDVVISAPGVTLRNVTITGNLLFAEGIGSGDAFLDGVTVKGSTTVKGGGENSVHFKNTVLVTVIVNKKDGSVRIVAEGSTTVQHVTVQSSTKIEESGVTGSGFNNVDLGAELPKDSKVTMVGDFEDVEVFAKSIVVEVPSGSIKKFDVSKDAGDSSINLSKDAKIVTLVLDAIVKVLGDGKVEKATINDGAKGSSFNKKPDTIDGPQKDGTTVNNPSTSTGGGGGGSSSGGSGGTVAQSTALKADFIFTGHLYNRIDEVAIMNNESTSTLTVPVNATVKVYDAATGGVVIGSTIRKSATVSEPTIVKIENDFGSLSTIYVTITETGKSESVRVPQTVLSLSPVVVSKVVNRSTAEDDVYLNSIAANMHVQFFNGNQLVGFEPHNNNDNGFRLTGGFQDGNEYYVALVGFEGHSFAESDHVLIDVPAANHVPVANSVTTKTLTIGGGSSTISVSDLATDLDQDKLNVTNATYHTPGIVDILLNNGVLTLTPVAIGNVNVTAIVQDVYGERVSVTIPVKVSDPSAP</sequence>
<evidence type="ECO:0000256" key="1">
    <source>
        <dbReference type="SAM" id="MobiDB-lite"/>
    </source>
</evidence>
<dbReference type="Proteomes" id="UP000616779">
    <property type="component" value="Unassembled WGS sequence"/>
</dbReference>
<feature type="chain" id="PRO_5045932570" description="SLH domain-containing protein" evidence="2">
    <location>
        <begin position="32"/>
        <end position="752"/>
    </location>
</feature>
<dbReference type="Pfam" id="PF00395">
    <property type="entry name" value="SLH"/>
    <property type="match status" value="3"/>
</dbReference>
<feature type="signal peptide" evidence="2">
    <location>
        <begin position="1"/>
        <end position="31"/>
    </location>
</feature>
<feature type="domain" description="SLH" evidence="3">
    <location>
        <begin position="152"/>
        <end position="215"/>
    </location>
</feature>
<feature type="region of interest" description="Disordered" evidence="1">
    <location>
        <begin position="416"/>
        <end position="462"/>
    </location>
</feature>
<proteinExistence type="predicted"/>
<comment type="caution">
    <text evidence="4">The sequence shown here is derived from an EMBL/GenBank/DDBJ whole genome shotgun (WGS) entry which is preliminary data.</text>
</comment>
<feature type="non-terminal residue" evidence="4">
    <location>
        <position position="752"/>
    </location>
</feature>
<dbReference type="EMBL" id="WHOA01000190">
    <property type="protein sequence ID" value="NOU74952.1"/>
    <property type="molecule type" value="Genomic_DNA"/>
</dbReference>
<gene>
    <name evidence="4" type="ORF">GC098_26785</name>
</gene>
<accession>A0ABX1Y255</accession>
<protein>
    <recommendedName>
        <fullName evidence="3">SLH domain-containing protein</fullName>
    </recommendedName>
</protein>
<organism evidence="4 5">
    <name type="scientific">Paenibacillus phytorum</name>
    <dbReference type="NCBI Taxonomy" id="2654977"/>
    <lineage>
        <taxon>Bacteria</taxon>
        <taxon>Bacillati</taxon>
        <taxon>Bacillota</taxon>
        <taxon>Bacilli</taxon>
        <taxon>Bacillales</taxon>
        <taxon>Paenibacillaceae</taxon>
        <taxon>Paenibacillus</taxon>
    </lineage>
</organism>
<name>A0ABX1Y255_9BACL</name>
<keyword evidence="2" id="KW-0732">Signal</keyword>
<evidence type="ECO:0000256" key="2">
    <source>
        <dbReference type="SAM" id="SignalP"/>
    </source>
</evidence>
<evidence type="ECO:0000259" key="3">
    <source>
        <dbReference type="PROSITE" id="PS51272"/>
    </source>
</evidence>
<feature type="domain" description="SLH" evidence="3">
    <location>
        <begin position="29"/>
        <end position="87"/>
    </location>
</feature>
<feature type="domain" description="SLH" evidence="3">
    <location>
        <begin position="88"/>
        <end position="151"/>
    </location>
</feature>
<evidence type="ECO:0000313" key="5">
    <source>
        <dbReference type="Proteomes" id="UP000616779"/>
    </source>
</evidence>
<dbReference type="RefSeq" id="WP_171646338.1">
    <property type="nucleotide sequence ID" value="NZ_WHOA01000190.1"/>
</dbReference>
<dbReference type="PROSITE" id="PS51272">
    <property type="entry name" value="SLH"/>
    <property type="match status" value="3"/>
</dbReference>